<sequence length="145" mass="15834">MLLTACSKSKNDPIPEKYDPAKPPEITDFTPKAGKVYTEITINGKNFNPEADKNYITIGASFGAKIKSASVTKLVFELPPSAATGKIECMAITTNLSAVSSSDFTLMSSWTRQNVSFPGTVRTGQISFHFPLELYKISIFLEMSL</sequence>
<dbReference type="CDD" id="cd00102">
    <property type="entry name" value="IPT"/>
    <property type="match status" value="1"/>
</dbReference>
<dbReference type="InterPro" id="IPR013783">
    <property type="entry name" value="Ig-like_fold"/>
</dbReference>
<dbReference type="SUPFAM" id="SSF81296">
    <property type="entry name" value="E set domains"/>
    <property type="match status" value="1"/>
</dbReference>
<evidence type="ECO:0000313" key="3">
    <source>
        <dbReference type="EMBL" id="MDJ1497641.1"/>
    </source>
</evidence>
<evidence type="ECO:0000313" key="4">
    <source>
        <dbReference type="Proteomes" id="UP001228581"/>
    </source>
</evidence>
<dbReference type="InterPro" id="IPR002909">
    <property type="entry name" value="IPT_dom"/>
</dbReference>
<accession>A0ABT7CV38</accession>
<gene>
    <name evidence="3" type="ORF">QNI19_32175</name>
</gene>
<dbReference type="Gene3D" id="2.60.40.10">
    <property type="entry name" value="Immunoglobulins"/>
    <property type="match status" value="1"/>
</dbReference>
<name>A0ABT7CV38_9BACT</name>
<reference evidence="3 4" key="1">
    <citation type="submission" date="2023-05" db="EMBL/GenBank/DDBJ databases">
        <authorList>
            <person name="Zhang X."/>
        </authorList>
    </citation>
    <scope>NUCLEOTIDE SEQUENCE [LARGE SCALE GENOMIC DNA]</scope>
    <source>
        <strain evidence="3 4">DM2B3-1</strain>
    </source>
</reference>
<dbReference type="Pfam" id="PF01833">
    <property type="entry name" value="TIG"/>
    <property type="match status" value="1"/>
</dbReference>
<organism evidence="3 4">
    <name type="scientific">Xanthocytophaga flava</name>
    <dbReference type="NCBI Taxonomy" id="3048013"/>
    <lineage>
        <taxon>Bacteria</taxon>
        <taxon>Pseudomonadati</taxon>
        <taxon>Bacteroidota</taxon>
        <taxon>Cytophagia</taxon>
        <taxon>Cytophagales</taxon>
        <taxon>Rhodocytophagaceae</taxon>
        <taxon>Xanthocytophaga</taxon>
    </lineage>
</organism>
<feature type="region of interest" description="Disordered" evidence="1">
    <location>
        <begin position="1"/>
        <end position="22"/>
    </location>
</feature>
<dbReference type="InterPro" id="IPR014756">
    <property type="entry name" value="Ig_E-set"/>
</dbReference>
<dbReference type="EMBL" id="JASJOT010000034">
    <property type="protein sequence ID" value="MDJ1497641.1"/>
    <property type="molecule type" value="Genomic_DNA"/>
</dbReference>
<evidence type="ECO:0000256" key="1">
    <source>
        <dbReference type="SAM" id="MobiDB-lite"/>
    </source>
</evidence>
<protein>
    <submittedName>
        <fullName evidence="3">IPT/TIG domain-containing protein</fullName>
    </submittedName>
</protein>
<comment type="caution">
    <text evidence="3">The sequence shown here is derived from an EMBL/GenBank/DDBJ whole genome shotgun (WGS) entry which is preliminary data.</text>
</comment>
<feature type="domain" description="IPT/TIG" evidence="2">
    <location>
        <begin position="24"/>
        <end position="99"/>
    </location>
</feature>
<dbReference type="RefSeq" id="WP_314003371.1">
    <property type="nucleotide sequence ID" value="NZ_JASJOT010000034.1"/>
</dbReference>
<feature type="compositionally biased region" description="Basic and acidic residues" evidence="1">
    <location>
        <begin position="9"/>
        <end position="22"/>
    </location>
</feature>
<evidence type="ECO:0000259" key="2">
    <source>
        <dbReference type="Pfam" id="PF01833"/>
    </source>
</evidence>
<keyword evidence="4" id="KW-1185">Reference proteome</keyword>
<dbReference type="Proteomes" id="UP001228581">
    <property type="component" value="Unassembled WGS sequence"/>
</dbReference>
<proteinExistence type="predicted"/>